<dbReference type="Proteomes" id="UP000403266">
    <property type="component" value="Unassembled WGS sequence"/>
</dbReference>
<reference evidence="2 3" key="1">
    <citation type="journal article" date="2019" name="Syst. Appl. Microbiol.">
        <title>Microvirga tunisiensis sp. nov., a root nodule symbiotic bacterium isolated from Lupinus micranthus and L. luteus grown in Northern Tunisia.</title>
        <authorList>
            <person name="Msaddak A."/>
            <person name="Rejili M."/>
            <person name="Duran D."/>
            <person name="Mars M."/>
            <person name="Palacios J.M."/>
            <person name="Ruiz-Argueso T."/>
            <person name="Rey L."/>
            <person name="Imperial J."/>
        </authorList>
    </citation>
    <scope>NUCLEOTIDE SEQUENCE [LARGE SCALE GENOMIC DNA]</scope>
    <source>
        <strain evidence="2 3">Lmie10</strain>
    </source>
</reference>
<keyword evidence="3" id="KW-1185">Reference proteome</keyword>
<feature type="region of interest" description="Disordered" evidence="1">
    <location>
        <begin position="309"/>
        <end position="341"/>
    </location>
</feature>
<feature type="compositionally biased region" description="Polar residues" evidence="1">
    <location>
        <begin position="459"/>
        <end position="468"/>
    </location>
</feature>
<gene>
    <name evidence="2" type="ORF">FS320_18330</name>
</gene>
<protein>
    <submittedName>
        <fullName evidence="2">Uncharacterized protein</fullName>
    </submittedName>
</protein>
<evidence type="ECO:0000313" key="2">
    <source>
        <dbReference type="EMBL" id="MPR27119.1"/>
    </source>
</evidence>
<dbReference type="AlphaFoldDB" id="A0A5N7ML01"/>
<comment type="caution">
    <text evidence="2">The sequence shown here is derived from an EMBL/GenBank/DDBJ whole genome shotgun (WGS) entry which is preliminary data.</text>
</comment>
<evidence type="ECO:0000313" key="3">
    <source>
        <dbReference type="Proteomes" id="UP000403266"/>
    </source>
</evidence>
<sequence>MVSDIDLARILLEVDRRGVGLLLGVDEGHADGVVDHRLAVEIATRLTATDREEQAQLLVTGSVTHLRRAEELLRAGFVAPAVKIMEDAGLLRFRREPPTAEFERTVPRSDAVLVIDDPRLRRTVNDALHEAAIRGDTGEQFASGLGPSMSFAVGEPVVISKTDYGEVPPRLREGTIAQVVMNSEPRELILKYRNGGETTIRGDACAHLRPAYALSIREARTLVACRIPTAIEVTRVSSAWAALLLAFRMNGNAVVMISPAVAASSSELASAVELAFPSALPSSFEIRPNPEAPVAKEFNDLMEKLTSPLLSTPSQARAQTGRSSSLAIRDQPTPARSATTKSSNIVLPVAVRDLISKDLAGEGFMLLCAGLADRKRVKSLLARIDAQGSPGLQALAHKLVPVATKAGAQPTFNADKDLPRSLECLAPIELSDWELHRLKSELASMTLKASGWGLREPLPSSSRGSSKVQPLFHGSRTR</sequence>
<organism evidence="2 3">
    <name type="scientific">Microvirga tunisiensis</name>
    <dbReference type="NCBI Taxonomy" id="2108360"/>
    <lineage>
        <taxon>Bacteria</taxon>
        <taxon>Pseudomonadati</taxon>
        <taxon>Pseudomonadota</taxon>
        <taxon>Alphaproteobacteria</taxon>
        <taxon>Hyphomicrobiales</taxon>
        <taxon>Methylobacteriaceae</taxon>
        <taxon>Microvirga</taxon>
    </lineage>
</organism>
<evidence type="ECO:0000256" key="1">
    <source>
        <dbReference type="SAM" id="MobiDB-lite"/>
    </source>
</evidence>
<dbReference type="EMBL" id="VOSK01000073">
    <property type="protein sequence ID" value="MPR27119.1"/>
    <property type="molecule type" value="Genomic_DNA"/>
</dbReference>
<feature type="compositionally biased region" description="Polar residues" evidence="1">
    <location>
        <begin position="309"/>
        <end position="326"/>
    </location>
</feature>
<name>A0A5N7ML01_9HYPH</name>
<accession>A0A5N7ML01</accession>
<proteinExistence type="predicted"/>
<feature type="region of interest" description="Disordered" evidence="1">
    <location>
        <begin position="456"/>
        <end position="478"/>
    </location>
</feature>